<protein>
    <submittedName>
        <fullName evidence="2">Unannotated protein</fullName>
    </submittedName>
</protein>
<dbReference type="EMBL" id="CAEZYM010000003">
    <property type="protein sequence ID" value="CAB4721052.1"/>
    <property type="molecule type" value="Genomic_DNA"/>
</dbReference>
<dbReference type="EMBL" id="CAFBQX010000001">
    <property type="protein sequence ID" value="CAB5069715.1"/>
    <property type="molecule type" value="Genomic_DNA"/>
</dbReference>
<reference evidence="2" key="1">
    <citation type="submission" date="2020-05" db="EMBL/GenBank/DDBJ databases">
        <authorList>
            <person name="Chiriac C."/>
            <person name="Salcher M."/>
            <person name="Ghai R."/>
            <person name="Kavagutti S V."/>
        </authorList>
    </citation>
    <scope>NUCLEOTIDE SEQUENCE</scope>
</reference>
<dbReference type="Gene3D" id="3.40.250.10">
    <property type="entry name" value="Rhodanese-like domain"/>
    <property type="match status" value="1"/>
</dbReference>
<dbReference type="EMBL" id="CAEZZW010000001">
    <property type="protein sequence ID" value="CAB4773356.1"/>
    <property type="molecule type" value="Genomic_DNA"/>
</dbReference>
<feature type="domain" description="Rhodanese" evidence="1">
    <location>
        <begin position="19"/>
        <end position="109"/>
    </location>
</feature>
<dbReference type="PANTHER" id="PTHR44086">
    <property type="entry name" value="THIOSULFATE SULFURTRANSFERASE RDL2, MITOCHONDRIAL-RELATED"/>
    <property type="match status" value="1"/>
</dbReference>
<evidence type="ECO:0000313" key="10">
    <source>
        <dbReference type="EMBL" id="CAB5069715.1"/>
    </source>
</evidence>
<dbReference type="InterPro" id="IPR001763">
    <property type="entry name" value="Rhodanese-like_dom"/>
</dbReference>
<dbReference type="PANTHER" id="PTHR44086:SF10">
    <property type="entry name" value="THIOSULFATE SULFURTRANSFERASE_RHODANESE-LIKE DOMAIN-CONTAINING PROTEIN 3"/>
    <property type="match status" value="1"/>
</dbReference>
<dbReference type="SMART" id="SM00450">
    <property type="entry name" value="RHOD"/>
    <property type="match status" value="1"/>
</dbReference>
<dbReference type="EMBL" id="CAFABH010000002">
    <property type="protein sequence ID" value="CAB4820872.1"/>
    <property type="molecule type" value="Genomic_DNA"/>
</dbReference>
<evidence type="ECO:0000259" key="1">
    <source>
        <dbReference type="PROSITE" id="PS50206"/>
    </source>
</evidence>
<dbReference type="EMBL" id="CAFBLD010000002">
    <property type="protein sequence ID" value="CAB4858294.1"/>
    <property type="molecule type" value="Genomic_DNA"/>
</dbReference>
<dbReference type="GO" id="GO:0004792">
    <property type="term" value="F:thiosulfate-cyanide sulfurtransferase activity"/>
    <property type="evidence" value="ECO:0007669"/>
    <property type="project" value="TreeGrafter"/>
</dbReference>
<dbReference type="AlphaFoldDB" id="A0A6J5ZBE8"/>
<evidence type="ECO:0000313" key="9">
    <source>
        <dbReference type="EMBL" id="CAB4969397.1"/>
    </source>
</evidence>
<evidence type="ECO:0000313" key="8">
    <source>
        <dbReference type="EMBL" id="CAB4944489.1"/>
    </source>
</evidence>
<dbReference type="EMBL" id="CAEZXO010000005">
    <property type="protein sequence ID" value="CAB4695457.1"/>
    <property type="molecule type" value="Genomic_DNA"/>
</dbReference>
<dbReference type="SUPFAM" id="SSF52821">
    <property type="entry name" value="Rhodanese/Cell cycle control phosphatase"/>
    <property type="match status" value="1"/>
</dbReference>
<evidence type="ECO:0000313" key="2">
    <source>
        <dbReference type="EMBL" id="CAB4338387.1"/>
    </source>
</evidence>
<evidence type="ECO:0000313" key="7">
    <source>
        <dbReference type="EMBL" id="CAB4858294.1"/>
    </source>
</evidence>
<evidence type="ECO:0000313" key="4">
    <source>
        <dbReference type="EMBL" id="CAB4721052.1"/>
    </source>
</evidence>
<proteinExistence type="predicted"/>
<name>A0A6J5ZBE8_9ZZZZ</name>
<gene>
    <name evidence="3" type="ORF">UFOPK2510_00968</name>
    <name evidence="4" type="ORF">UFOPK2718_00487</name>
    <name evidence="5" type="ORF">UFOPK2936_00343</name>
    <name evidence="6" type="ORF">UFOPK3174_00220</name>
    <name evidence="7" type="ORF">UFOPK3328_00317</name>
    <name evidence="8" type="ORF">UFOPK3779_00782</name>
    <name evidence="9" type="ORF">UFOPK3913_00240</name>
    <name evidence="2" type="ORF">UFOPK4107_00787</name>
    <name evidence="10" type="ORF">UFOPK4403_00086</name>
</gene>
<evidence type="ECO:0000313" key="3">
    <source>
        <dbReference type="EMBL" id="CAB4695457.1"/>
    </source>
</evidence>
<dbReference type="EMBL" id="CAESAE010000004">
    <property type="protein sequence ID" value="CAB4338387.1"/>
    <property type="molecule type" value="Genomic_DNA"/>
</dbReference>
<evidence type="ECO:0000313" key="6">
    <source>
        <dbReference type="EMBL" id="CAB4820872.1"/>
    </source>
</evidence>
<dbReference type="PROSITE" id="PS50206">
    <property type="entry name" value="RHODANESE_3"/>
    <property type="match status" value="1"/>
</dbReference>
<organism evidence="2">
    <name type="scientific">freshwater metagenome</name>
    <dbReference type="NCBI Taxonomy" id="449393"/>
    <lineage>
        <taxon>unclassified sequences</taxon>
        <taxon>metagenomes</taxon>
        <taxon>ecological metagenomes</taxon>
    </lineage>
</organism>
<accession>A0A6J5ZBE8</accession>
<dbReference type="EMBL" id="CAFBNH010000004">
    <property type="protein sequence ID" value="CAB4944489.1"/>
    <property type="molecule type" value="Genomic_DNA"/>
</dbReference>
<dbReference type="CDD" id="cd00158">
    <property type="entry name" value="RHOD"/>
    <property type="match status" value="1"/>
</dbReference>
<dbReference type="Pfam" id="PF00581">
    <property type="entry name" value="Rhodanese"/>
    <property type="match status" value="1"/>
</dbReference>
<evidence type="ECO:0000313" key="5">
    <source>
        <dbReference type="EMBL" id="CAB4773356.1"/>
    </source>
</evidence>
<dbReference type="InterPro" id="IPR036873">
    <property type="entry name" value="Rhodanese-like_dom_sf"/>
</dbReference>
<sequence>MTSAVPEISPTDLYRLIDKGATLQLIDVREPDEWAESRIDGAVLIPQGEFFDGGAFAKLKKDIPIVLYCRSGRRSAACLSVMAEKGITDAVHLQGGILAWNTMQPGTNDQSL</sequence>
<dbReference type="EMBL" id="CAFBOC010000002">
    <property type="protein sequence ID" value="CAB4969397.1"/>
    <property type="molecule type" value="Genomic_DNA"/>
</dbReference>